<evidence type="ECO:0000256" key="2">
    <source>
        <dbReference type="ARBA" id="ARBA00023125"/>
    </source>
</evidence>
<feature type="domain" description="HTH tetR-type" evidence="5">
    <location>
        <begin position="8"/>
        <end position="68"/>
    </location>
</feature>
<proteinExistence type="predicted"/>
<keyword evidence="7" id="KW-1185">Reference proteome</keyword>
<name>A0ABW6WDV3_9ACTN</name>
<dbReference type="SUPFAM" id="SSF46689">
    <property type="entry name" value="Homeodomain-like"/>
    <property type="match status" value="1"/>
</dbReference>
<gene>
    <name evidence="6" type="ORF">ACFY35_16695</name>
</gene>
<dbReference type="InterPro" id="IPR050109">
    <property type="entry name" value="HTH-type_TetR-like_transc_reg"/>
</dbReference>
<dbReference type="Proteomes" id="UP001602245">
    <property type="component" value="Unassembled WGS sequence"/>
</dbReference>
<dbReference type="InterPro" id="IPR036271">
    <property type="entry name" value="Tet_transcr_reg_TetR-rel_C_sf"/>
</dbReference>
<evidence type="ECO:0000313" key="6">
    <source>
        <dbReference type="EMBL" id="MFF5291081.1"/>
    </source>
</evidence>
<accession>A0ABW6WDV3</accession>
<keyword evidence="1" id="KW-0805">Transcription regulation</keyword>
<dbReference type="EMBL" id="JBIAZU010000003">
    <property type="protein sequence ID" value="MFF5291081.1"/>
    <property type="molecule type" value="Genomic_DNA"/>
</dbReference>
<sequence length="199" mass="22103">MPERTKGKRTEEELKNAARRLLVSKNYAEIKVTDITAEAGKAAGVFYRYFTDKDALLRALAADFEEALHAVVLEQVGDDHGLRTVDDVRRHVEAFWTTYEQYLPERRGILQASMLNAEFQGFNDDLRDRQIDIWANHILDAKAGISAPQARMSALAVVCLLEYFCYSQFAGGSVAVDREMTIETAASLIATGLLGTIAG</sequence>
<organism evidence="6 7">
    <name type="scientific">Paractinoplanes globisporus</name>
    <dbReference type="NCBI Taxonomy" id="113565"/>
    <lineage>
        <taxon>Bacteria</taxon>
        <taxon>Bacillati</taxon>
        <taxon>Actinomycetota</taxon>
        <taxon>Actinomycetes</taxon>
        <taxon>Micromonosporales</taxon>
        <taxon>Micromonosporaceae</taxon>
        <taxon>Paractinoplanes</taxon>
    </lineage>
</organism>
<evidence type="ECO:0000259" key="5">
    <source>
        <dbReference type="PROSITE" id="PS50977"/>
    </source>
</evidence>
<dbReference type="RefSeq" id="WP_020515714.1">
    <property type="nucleotide sequence ID" value="NZ_JBIAZU010000003.1"/>
</dbReference>
<dbReference type="Gene3D" id="1.10.357.10">
    <property type="entry name" value="Tetracycline Repressor, domain 2"/>
    <property type="match status" value="1"/>
</dbReference>
<keyword evidence="2 4" id="KW-0238">DNA-binding</keyword>
<evidence type="ECO:0000313" key="7">
    <source>
        <dbReference type="Proteomes" id="UP001602245"/>
    </source>
</evidence>
<dbReference type="PROSITE" id="PS50977">
    <property type="entry name" value="HTH_TETR_2"/>
    <property type="match status" value="1"/>
</dbReference>
<dbReference type="SUPFAM" id="SSF48498">
    <property type="entry name" value="Tetracyclin repressor-like, C-terminal domain"/>
    <property type="match status" value="1"/>
</dbReference>
<protein>
    <submittedName>
        <fullName evidence="6">TetR/AcrR family transcriptional regulator</fullName>
    </submittedName>
</protein>
<evidence type="ECO:0000256" key="3">
    <source>
        <dbReference type="ARBA" id="ARBA00023163"/>
    </source>
</evidence>
<dbReference type="PRINTS" id="PR00455">
    <property type="entry name" value="HTHTETR"/>
</dbReference>
<reference evidence="6 7" key="1">
    <citation type="submission" date="2024-10" db="EMBL/GenBank/DDBJ databases">
        <title>The Natural Products Discovery Center: Release of the First 8490 Sequenced Strains for Exploring Actinobacteria Biosynthetic Diversity.</title>
        <authorList>
            <person name="Kalkreuter E."/>
            <person name="Kautsar S.A."/>
            <person name="Yang D."/>
            <person name="Bader C.D."/>
            <person name="Teijaro C.N."/>
            <person name="Fluegel L."/>
            <person name="Davis C.M."/>
            <person name="Simpson J.R."/>
            <person name="Lauterbach L."/>
            <person name="Steele A.D."/>
            <person name="Gui C."/>
            <person name="Meng S."/>
            <person name="Li G."/>
            <person name="Viehrig K."/>
            <person name="Ye F."/>
            <person name="Su P."/>
            <person name="Kiefer A.F."/>
            <person name="Nichols A."/>
            <person name="Cepeda A.J."/>
            <person name="Yan W."/>
            <person name="Fan B."/>
            <person name="Jiang Y."/>
            <person name="Adhikari A."/>
            <person name="Zheng C.-J."/>
            <person name="Schuster L."/>
            <person name="Cowan T.M."/>
            <person name="Smanski M.J."/>
            <person name="Chevrette M.G."/>
            <person name="De Carvalho L.P.S."/>
            <person name="Shen B."/>
        </authorList>
    </citation>
    <scope>NUCLEOTIDE SEQUENCE [LARGE SCALE GENOMIC DNA]</scope>
    <source>
        <strain evidence="6 7">NPDC000087</strain>
    </source>
</reference>
<dbReference type="InterPro" id="IPR009057">
    <property type="entry name" value="Homeodomain-like_sf"/>
</dbReference>
<keyword evidence="3" id="KW-0804">Transcription</keyword>
<dbReference type="Pfam" id="PF00440">
    <property type="entry name" value="TetR_N"/>
    <property type="match status" value="1"/>
</dbReference>
<evidence type="ECO:0000256" key="4">
    <source>
        <dbReference type="PROSITE-ProRule" id="PRU00335"/>
    </source>
</evidence>
<dbReference type="Gene3D" id="1.10.10.60">
    <property type="entry name" value="Homeodomain-like"/>
    <property type="match status" value="1"/>
</dbReference>
<dbReference type="PANTHER" id="PTHR30055">
    <property type="entry name" value="HTH-TYPE TRANSCRIPTIONAL REGULATOR RUTR"/>
    <property type="match status" value="1"/>
</dbReference>
<evidence type="ECO:0000256" key="1">
    <source>
        <dbReference type="ARBA" id="ARBA00023015"/>
    </source>
</evidence>
<dbReference type="InterPro" id="IPR001647">
    <property type="entry name" value="HTH_TetR"/>
</dbReference>
<dbReference type="PANTHER" id="PTHR30055:SF234">
    <property type="entry name" value="HTH-TYPE TRANSCRIPTIONAL REGULATOR BETI"/>
    <property type="match status" value="1"/>
</dbReference>
<comment type="caution">
    <text evidence="6">The sequence shown here is derived from an EMBL/GenBank/DDBJ whole genome shotgun (WGS) entry which is preliminary data.</text>
</comment>
<feature type="DNA-binding region" description="H-T-H motif" evidence="4">
    <location>
        <begin position="31"/>
        <end position="50"/>
    </location>
</feature>